<dbReference type="STRING" id="1447883.A0A2B7Z207"/>
<feature type="region of interest" description="Disordered" evidence="1">
    <location>
        <begin position="245"/>
        <end position="265"/>
    </location>
</feature>
<proteinExistence type="predicted"/>
<organism evidence="3 4">
    <name type="scientific">Polytolypa hystricis (strain UAMH7299)</name>
    <dbReference type="NCBI Taxonomy" id="1447883"/>
    <lineage>
        <taxon>Eukaryota</taxon>
        <taxon>Fungi</taxon>
        <taxon>Dikarya</taxon>
        <taxon>Ascomycota</taxon>
        <taxon>Pezizomycotina</taxon>
        <taxon>Eurotiomycetes</taxon>
        <taxon>Eurotiomycetidae</taxon>
        <taxon>Onygenales</taxon>
        <taxon>Onygenales incertae sedis</taxon>
        <taxon>Polytolypa</taxon>
    </lineage>
</organism>
<keyword evidence="2" id="KW-0812">Transmembrane</keyword>
<evidence type="ECO:0000313" key="4">
    <source>
        <dbReference type="Proteomes" id="UP000224634"/>
    </source>
</evidence>
<dbReference type="OrthoDB" id="5043642at2759"/>
<sequence length="448" mass="51371">MSQSTFLEMIPFWAQMRGYIVSASALVNAPTLMVMVAMLALTWFRYQENNKGRKAQQKPSVLLKIDDFPPIEELENFKWETTEPIKLRPFKPKYHLTMALENLDPSELMPMDKTYKDRIMHRRDLLKKFPEIVRRVNKSPTAPDSSSDEKEQQRQEEDPQVRAAISELYTFVMGIYLPTRYPLMFQLYPTQYETGPAIMVRNLVTGEILPTELGNRRKSEWALEILGKSVDEDMFVLLPEDRKSPLDGDVEKNEKEKKEKDKDNQTPIPSYILEAYISCFPSGFDPRAKLGKPLRDIHTPVPGYKEKLRTSMDRFFHKLEPGKFVKRVNWSVTTKEVGLFAPPGLGADVHGSVGERMKALEVGDLDVEKTLLRCERQTLYRLPRSKAIIFSLHTYTYPIRDVKGEDSGASAEEMAQAIDGLSAGSIPEIAVYKRAPVWGKAVKEYLRS</sequence>
<feature type="region of interest" description="Disordered" evidence="1">
    <location>
        <begin position="136"/>
        <end position="160"/>
    </location>
</feature>
<dbReference type="InterPro" id="IPR021848">
    <property type="entry name" value="HODM_asu-like"/>
</dbReference>
<protein>
    <submittedName>
        <fullName evidence="3">Uncharacterized protein</fullName>
    </submittedName>
</protein>
<keyword evidence="4" id="KW-1185">Reference proteome</keyword>
<dbReference type="Proteomes" id="UP000224634">
    <property type="component" value="Unassembled WGS sequence"/>
</dbReference>
<dbReference type="Pfam" id="PF11927">
    <property type="entry name" value="HODM_asu-like"/>
    <property type="match status" value="1"/>
</dbReference>
<accession>A0A2B7Z207</accession>
<comment type="caution">
    <text evidence="3">The sequence shown here is derived from an EMBL/GenBank/DDBJ whole genome shotgun (WGS) entry which is preliminary data.</text>
</comment>
<evidence type="ECO:0000313" key="3">
    <source>
        <dbReference type="EMBL" id="PGH27430.1"/>
    </source>
</evidence>
<gene>
    <name evidence="3" type="ORF">AJ80_00908</name>
</gene>
<feature type="compositionally biased region" description="Basic and acidic residues" evidence="1">
    <location>
        <begin position="245"/>
        <end position="264"/>
    </location>
</feature>
<dbReference type="AlphaFoldDB" id="A0A2B7Z207"/>
<name>A0A2B7Z207_POLH7</name>
<keyword evidence="2" id="KW-1133">Transmembrane helix</keyword>
<evidence type="ECO:0000256" key="2">
    <source>
        <dbReference type="SAM" id="Phobius"/>
    </source>
</evidence>
<feature type="compositionally biased region" description="Basic and acidic residues" evidence="1">
    <location>
        <begin position="147"/>
        <end position="160"/>
    </location>
</feature>
<feature type="transmembrane region" description="Helical" evidence="2">
    <location>
        <begin position="20"/>
        <end position="44"/>
    </location>
</feature>
<dbReference type="EMBL" id="PDNA01000007">
    <property type="protein sequence ID" value="PGH27430.1"/>
    <property type="molecule type" value="Genomic_DNA"/>
</dbReference>
<keyword evidence="2" id="KW-0472">Membrane</keyword>
<reference evidence="3 4" key="1">
    <citation type="submission" date="2017-10" db="EMBL/GenBank/DDBJ databases">
        <title>Comparative genomics in systemic dimorphic fungi from Ajellomycetaceae.</title>
        <authorList>
            <person name="Munoz J.F."/>
            <person name="Mcewen J.G."/>
            <person name="Clay O.K."/>
            <person name="Cuomo C.A."/>
        </authorList>
    </citation>
    <scope>NUCLEOTIDE SEQUENCE [LARGE SCALE GENOMIC DNA]</scope>
    <source>
        <strain evidence="3 4">UAMH7299</strain>
    </source>
</reference>
<evidence type="ECO:0000256" key="1">
    <source>
        <dbReference type="SAM" id="MobiDB-lite"/>
    </source>
</evidence>